<evidence type="ECO:0000313" key="4">
    <source>
        <dbReference type="EMBL" id="PTQ92700.1"/>
    </source>
</evidence>
<dbReference type="PANTHER" id="PTHR48081">
    <property type="entry name" value="AB HYDROLASE SUPERFAMILY PROTEIN C4A8.06C"/>
    <property type="match status" value="1"/>
</dbReference>
<evidence type="ECO:0000256" key="1">
    <source>
        <dbReference type="ARBA" id="ARBA00022801"/>
    </source>
</evidence>
<gene>
    <name evidence="4" type="ORF">C8P68_11177</name>
</gene>
<dbReference type="InterPro" id="IPR049492">
    <property type="entry name" value="BD-FAE-like_dom"/>
</dbReference>
<keyword evidence="2" id="KW-0732">Signal</keyword>
<evidence type="ECO:0000259" key="3">
    <source>
        <dbReference type="Pfam" id="PF20434"/>
    </source>
</evidence>
<protein>
    <submittedName>
        <fullName evidence="4">Alpha/beta hydrolase family protein</fullName>
    </submittedName>
</protein>
<dbReference type="Proteomes" id="UP000244168">
    <property type="component" value="Unassembled WGS sequence"/>
</dbReference>
<dbReference type="Pfam" id="PF20434">
    <property type="entry name" value="BD-FAE"/>
    <property type="match status" value="1"/>
</dbReference>
<evidence type="ECO:0000313" key="5">
    <source>
        <dbReference type="Proteomes" id="UP000244168"/>
    </source>
</evidence>
<dbReference type="GO" id="GO:0016787">
    <property type="term" value="F:hydrolase activity"/>
    <property type="evidence" value="ECO:0007669"/>
    <property type="project" value="UniProtKB-KW"/>
</dbReference>
<comment type="caution">
    <text evidence="4">The sequence shown here is derived from an EMBL/GenBank/DDBJ whole genome shotgun (WGS) entry which is preliminary data.</text>
</comment>
<feature type="domain" description="BD-FAE-like" evidence="3">
    <location>
        <begin position="46"/>
        <end position="238"/>
    </location>
</feature>
<feature type="chain" id="PRO_5015494772" evidence="2">
    <location>
        <begin position="21"/>
        <end position="238"/>
    </location>
</feature>
<dbReference type="PANTHER" id="PTHR48081:SF13">
    <property type="entry name" value="ALPHA_BETA HYDROLASE"/>
    <property type="match status" value="1"/>
</dbReference>
<proteinExistence type="predicted"/>
<dbReference type="InterPro" id="IPR050300">
    <property type="entry name" value="GDXG_lipolytic_enzyme"/>
</dbReference>
<name>A0A2T5J4V5_9SPHI</name>
<accession>A0A2T5J4V5</accession>
<reference evidence="4 5" key="1">
    <citation type="submission" date="2018-04" db="EMBL/GenBank/DDBJ databases">
        <title>Genomic Encyclopedia of Archaeal and Bacterial Type Strains, Phase II (KMG-II): from individual species to whole genera.</title>
        <authorList>
            <person name="Goeker M."/>
        </authorList>
    </citation>
    <scope>NUCLEOTIDE SEQUENCE [LARGE SCALE GENOMIC DNA]</scope>
    <source>
        <strain evidence="4 5">DSM 26809</strain>
    </source>
</reference>
<dbReference type="EMBL" id="QAOQ01000011">
    <property type="protein sequence ID" value="PTQ92700.1"/>
    <property type="molecule type" value="Genomic_DNA"/>
</dbReference>
<organism evidence="4 5">
    <name type="scientific">Mucilaginibacter yixingensis</name>
    <dbReference type="NCBI Taxonomy" id="1295612"/>
    <lineage>
        <taxon>Bacteria</taxon>
        <taxon>Pseudomonadati</taxon>
        <taxon>Bacteroidota</taxon>
        <taxon>Sphingobacteriia</taxon>
        <taxon>Sphingobacteriales</taxon>
        <taxon>Sphingobacteriaceae</taxon>
        <taxon>Mucilaginibacter</taxon>
    </lineage>
</organism>
<feature type="signal peptide" evidence="2">
    <location>
        <begin position="1"/>
        <end position="20"/>
    </location>
</feature>
<sequence>MYRKCLLLLCCLLMVRLVSAQLPAPDGYHLMADQVYTTAGQWQGKMDLYLTQKAEKPTPLVIFIHGGGWVHGRKEDEKDFSVFFGLQYAVANVEYRLADVAPAPAAIQDCRCALFYLIGNAKKLNLDVQHVVVMGGSAGGHLALMTALLGNDHRFDQNCAYTDKFHISAIVDKYGPTDLNRWEAIRKASKASSAWMGGRADDTVWVNTLSPISYITKNAPPTLIIHGDKDHTVPPQQS</sequence>
<keyword evidence="5" id="KW-1185">Reference proteome</keyword>
<dbReference type="InterPro" id="IPR029058">
    <property type="entry name" value="AB_hydrolase_fold"/>
</dbReference>
<evidence type="ECO:0000256" key="2">
    <source>
        <dbReference type="SAM" id="SignalP"/>
    </source>
</evidence>
<keyword evidence="1 4" id="KW-0378">Hydrolase</keyword>
<dbReference type="AlphaFoldDB" id="A0A2T5J4V5"/>
<dbReference type="SUPFAM" id="SSF53474">
    <property type="entry name" value="alpha/beta-Hydrolases"/>
    <property type="match status" value="1"/>
</dbReference>
<dbReference type="Gene3D" id="3.40.50.1820">
    <property type="entry name" value="alpha/beta hydrolase"/>
    <property type="match status" value="1"/>
</dbReference>